<feature type="domain" description="Metallo-beta-lactamase" evidence="2">
    <location>
        <begin position="61"/>
        <end position="249"/>
    </location>
</feature>
<name>A0A1G5JER2_9GAMM</name>
<dbReference type="SMART" id="SM00849">
    <property type="entry name" value="Lactamase_B"/>
    <property type="match status" value="1"/>
</dbReference>
<evidence type="ECO:0000256" key="1">
    <source>
        <dbReference type="SAM" id="SignalP"/>
    </source>
</evidence>
<dbReference type="InterPro" id="IPR001279">
    <property type="entry name" value="Metallo-B-lactamas"/>
</dbReference>
<comment type="caution">
    <text evidence="3">The sequence shown here is derived from an EMBL/GenBank/DDBJ whole genome shotgun (WGS) entry which is preliminary data.</text>
</comment>
<dbReference type="RefSeq" id="WP_033632530.1">
    <property type="nucleotide sequence ID" value="NZ_CBCSIN010000005.1"/>
</dbReference>
<dbReference type="PANTHER" id="PTHR42773:SF1">
    <property type="entry name" value="METALLO-BETA-LACTAMASE FAMILY PROTEIN"/>
    <property type="match status" value="1"/>
</dbReference>
<proteinExistence type="predicted"/>
<organism evidence="3 4">
    <name type="scientific">Serratia nematodiphila</name>
    <dbReference type="NCBI Taxonomy" id="458197"/>
    <lineage>
        <taxon>Bacteria</taxon>
        <taxon>Pseudomonadati</taxon>
        <taxon>Pseudomonadota</taxon>
        <taxon>Gammaproteobacteria</taxon>
        <taxon>Enterobacterales</taxon>
        <taxon>Yersiniaceae</taxon>
        <taxon>Serratia</taxon>
    </lineage>
</organism>
<keyword evidence="1" id="KW-0732">Signal</keyword>
<feature type="signal peptide" evidence="1">
    <location>
        <begin position="1"/>
        <end position="21"/>
    </location>
</feature>
<feature type="chain" id="PRO_5046965221" evidence="1">
    <location>
        <begin position="22"/>
        <end position="299"/>
    </location>
</feature>
<sequence length="299" mass="32847">MKKSMHYLMAMAFSLSFSTQAKLDPAQPLSSAPPYSLFEEWAQPIAPFQIFEQVYYVGTSNLSSVLLSTPQGLILIDAGLESSAPGIKANIERLGFSIKDLKYILNSHARLDQAGGIAQLKRWSGARLVASAANARQLALGGRQDFALGDTLTFPAVQTDIVVADGDSITLGGLTLTAMMTPGHLPGATSWLTTLRHNGKPYRFIYADSLATPGYYLIGNKNYPQLIEDIRGSFARLARVQADIFIANKGTRFALADKWRRLQAGDTQAFIDPAGLQRYVQESQQGFEEQLKRQENVKR</sequence>
<evidence type="ECO:0000259" key="2">
    <source>
        <dbReference type="SMART" id="SM00849"/>
    </source>
</evidence>
<dbReference type="EMBL" id="FMUT01000007">
    <property type="protein sequence ID" value="SCY86218.1"/>
    <property type="molecule type" value="Genomic_DNA"/>
</dbReference>
<dbReference type="SUPFAM" id="SSF56281">
    <property type="entry name" value="Metallo-hydrolase/oxidoreductase"/>
    <property type="match status" value="1"/>
</dbReference>
<dbReference type="Proteomes" id="UP000183031">
    <property type="component" value="Unassembled WGS sequence"/>
</dbReference>
<reference evidence="3 4" key="1">
    <citation type="submission" date="2016-10" db="EMBL/GenBank/DDBJ databases">
        <authorList>
            <person name="Varghese N."/>
            <person name="Submissions S."/>
        </authorList>
    </citation>
    <scope>NUCLEOTIDE SEQUENCE [LARGE SCALE GENOMIC DNA]</scope>
    <source>
        <strain evidence="3 4">CGMCC 1.6853</strain>
    </source>
</reference>
<dbReference type="NCBIfam" id="NF033105">
    <property type="entry name" value="bla_subclass_B3"/>
    <property type="match status" value="1"/>
</dbReference>
<gene>
    <name evidence="3" type="ORF">SAMN02927935_02673</name>
</gene>
<dbReference type="Pfam" id="PF00753">
    <property type="entry name" value="Lactamase_B"/>
    <property type="match status" value="1"/>
</dbReference>
<evidence type="ECO:0000313" key="4">
    <source>
        <dbReference type="Proteomes" id="UP000183031"/>
    </source>
</evidence>
<evidence type="ECO:0000313" key="3">
    <source>
        <dbReference type="EMBL" id="SCY86218.1"/>
    </source>
</evidence>
<dbReference type="Gene3D" id="3.60.15.10">
    <property type="entry name" value="Ribonuclease Z/Hydroxyacylglutathione hydrolase-like"/>
    <property type="match status" value="1"/>
</dbReference>
<protein>
    <submittedName>
        <fullName evidence="3">Metallo-beta-lactamase class B</fullName>
    </submittedName>
</protein>
<dbReference type="NCBIfam" id="NF012229">
    <property type="entry name" value="bla_class_B_core"/>
    <property type="match status" value="1"/>
</dbReference>
<dbReference type="PANTHER" id="PTHR42773">
    <property type="entry name" value="METALLO-BETA-LACTAMASE-RELATED"/>
    <property type="match status" value="1"/>
</dbReference>
<keyword evidence="4" id="KW-1185">Reference proteome</keyword>
<dbReference type="CDD" id="cd16288">
    <property type="entry name" value="BJP-1_FEZ-1-like_MBL-B3"/>
    <property type="match status" value="1"/>
</dbReference>
<dbReference type="NCBIfam" id="NF041137">
    <property type="entry name" value="B3_blaSPR"/>
    <property type="match status" value="1"/>
</dbReference>
<dbReference type="InterPro" id="IPR036866">
    <property type="entry name" value="RibonucZ/Hydroxyglut_hydro"/>
</dbReference>
<dbReference type="NCBIfam" id="NF000405">
    <property type="entry name" value="HARLDQ_not_B3"/>
    <property type="match status" value="1"/>
</dbReference>
<accession>A0A1G5JER2</accession>